<accession>A0A8B8USN0</accession>
<reference evidence="5" key="1">
    <citation type="journal article" date="2017" name="Nat. Genet.">
        <title>Contrasting evolutionary genome dynamics between domesticated and wild yeasts.</title>
        <authorList>
            <person name="Yue J.X."/>
            <person name="Li J."/>
            <person name="Aigrain L."/>
            <person name="Hallin J."/>
            <person name="Persson K."/>
            <person name="Oliver K."/>
            <person name="Bergstrom A."/>
            <person name="Coupland P."/>
            <person name="Warringer J."/>
            <person name="Lagomarsino M.C."/>
            <person name="Fischer G."/>
            <person name="Durbin R."/>
            <person name="Liti G."/>
        </authorList>
    </citation>
    <scope>NUCLEOTIDE SEQUENCE</scope>
    <source>
        <strain evidence="5">CBS432</strain>
    </source>
</reference>
<dbReference type="GeneID" id="54631103"/>
<keyword evidence="2 4" id="KW-0732">Signal</keyword>
<evidence type="ECO:0000313" key="5">
    <source>
        <dbReference type="RefSeq" id="XP_033766795.1"/>
    </source>
</evidence>
<comment type="subcellular location">
    <subcellularLocation>
        <location evidence="1">Cell envelope</location>
    </subcellularLocation>
</comment>
<dbReference type="VEuPathDB" id="FungiDB:SPAR_H01670"/>
<dbReference type="OrthoDB" id="4054953at2759"/>
<reference evidence="5" key="3">
    <citation type="submission" date="2025-07" db="EMBL/GenBank/DDBJ databases">
        <authorList>
            <consortium name="NCBI Genome Project"/>
        </authorList>
    </citation>
    <scope>NUCLEOTIDE SEQUENCE</scope>
    <source>
        <strain evidence="5">CBS432</strain>
    </source>
</reference>
<dbReference type="AlphaFoldDB" id="A0A8B8USN0"/>
<reference evidence="5" key="4">
    <citation type="submission" date="2025-08" db="UniProtKB">
        <authorList>
            <consortium name="RefSeq"/>
        </authorList>
    </citation>
    <scope>IDENTIFICATION</scope>
    <source>
        <strain evidence="5">CBS432</strain>
    </source>
</reference>
<feature type="repeat" description="PIR1/2/3" evidence="3">
    <location>
        <begin position="100"/>
        <end position="118"/>
    </location>
</feature>
<feature type="chain" id="PRO_5034999691" evidence="4">
    <location>
        <begin position="21"/>
        <end position="161"/>
    </location>
</feature>
<reference evidence="5" key="2">
    <citation type="submission" date="2020-01" db="EMBL/GenBank/DDBJ databases">
        <title>Population-level Yeast Reference Genomes.</title>
        <authorList>
            <person name="Yue J.-X."/>
        </authorList>
    </citation>
    <scope>NUCLEOTIDE SEQUENCE</scope>
    <source>
        <strain evidence="5">CBS432</strain>
    </source>
</reference>
<dbReference type="InterPro" id="IPR000420">
    <property type="entry name" value="Yeast_PIR_rpt"/>
</dbReference>
<organism evidence="5">
    <name type="scientific">Saccharomyces paradoxus</name>
    <name type="common">Yeast</name>
    <name type="synonym">Saccharomyces douglasii</name>
    <dbReference type="NCBI Taxonomy" id="27291"/>
    <lineage>
        <taxon>Eukaryota</taxon>
        <taxon>Fungi</taxon>
        <taxon>Dikarya</taxon>
        <taxon>Ascomycota</taxon>
        <taxon>Saccharomycotina</taxon>
        <taxon>Saccharomycetes</taxon>
        <taxon>Saccharomycetales</taxon>
        <taxon>Saccharomycetaceae</taxon>
        <taxon>Saccharomyces</taxon>
    </lineage>
</organism>
<sequence length="161" mass="16900">MKCTLVSTLFVVTNVLVANAQVNNSSDTLNVQFSNNTNSHIEGKFNSTDEVFNSSASWSLEAQQKKVSSAAVYDVGGWNGSLYRSNRSAVADYQPGRKQDAAISQISDGQIQATASESATATAIAATPSNTANISVYEGAGIKVEPKNMGCIVGLAALLFL</sequence>
<protein>
    <submittedName>
        <fullName evidence="5">Ans1p</fullName>
    </submittedName>
</protein>
<feature type="signal peptide" evidence="4">
    <location>
        <begin position="1"/>
        <end position="20"/>
    </location>
</feature>
<dbReference type="Pfam" id="PF00399">
    <property type="entry name" value="PIR"/>
    <property type="match status" value="1"/>
</dbReference>
<evidence type="ECO:0000256" key="2">
    <source>
        <dbReference type="ARBA" id="ARBA00022729"/>
    </source>
</evidence>
<name>A0A8B8USN0_SACPA</name>
<evidence type="ECO:0000256" key="3">
    <source>
        <dbReference type="PROSITE-ProRule" id="PRU00149"/>
    </source>
</evidence>
<dbReference type="GO" id="GO:0005199">
    <property type="term" value="F:structural constituent of cell wall"/>
    <property type="evidence" value="ECO:0007669"/>
    <property type="project" value="InterPro"/>
</dbReference>
<evidence type="ECO:0000256" key="1">
    <source>
        <dbReference type="ARBA" id="ARBA00004196"/>
    </source>
</evidence>
<dbReference type="KEGG" id="spao:SPAR_H01670"/>
<evidence type="ECO:0000256" key="4">
    <source>
        <dbReference type="SAM" id="SignalP"/>
    </source>
</evidence>
<dbReference type="RefSeq" id="XP_033766795.1">
    <property type="nucleotide sequence ID" value="XM_033910904.1"/>
</dbReference>
<proteinExistence type="predicted"/>
<dbReference type="PROSITE" id="PS50256">
    <property type="entry name" value="PIR_REPEAT_2"/>
    <property type="match status" value="1"/>
</dbReference>
<dbReference type="PROSITE" id="PS00929">
    <property type="entry name" value="PIR_REPEAT_1"/>
    <property type="match status" value="1"/>
</dbReference>
<gene>
    <name evidence="5" type="primary">ANS1</name>
    <name evidence="5" type="ORF">SPAR_H01670</name>
</gene>